<evidence type="ECO:0000256" key="2">
    <source>
        <dbReference type="ARBA" id="ARBA00012438"/>
    </source>
</evidence>
<reference evidence="9 10" key="1">
    <citation type="journal article" date="2013" name="Genome Announc.">
        <title>Draft genome sequences for three mercury-methylating, sulfate-reducing bacteria.</title>
        <authorList>
            <person name="Brown S.D."/>
            <person name="Hurt R.A.Jr."/>
            <person name="Gilmour C.C."/>
            <person name="Elias D.A."/>
        </authorList>
    </citation>
    <scope>NUCLEOTIDE SEQUENCE [LARGE SCALE GENOMIC DNA]</scope>
    <source>
        <strain evidence="9 10">DSM 16529</strain>
    </source>
</reference>
<dbReference type="PRINTS" id="PR00344">
    <property type="entry name" value="BCTRLSENSOR"/>
</dbReference>
<dbReference type="SMART" id="SM00448">
    <property type="entry name" value="REC"/>
    <property type="match status" value="1"/>
</dbReference>
<evidence type="ECO:0000259" key="6">
    <source>
        <dbReference type="PROSITE" id="PS50109"/>
    </source>
</evidence>
<dbReference type="Pfam" id="PF02518">
    <property type="entry name" value="HATPase_c"/>
    <property type="match status" value="1"/>
</dbReference>
<dbReference type="InterPro" id="IPR036890">
    <property type="entry name" value="HATPase_C_sf"/>
</dbReference>
<dbReference type="InterPro" id="IPR001789">
    <property type="entry name" value="Sig_transdc_resp-reg_receiver"/>
</dbReference>
<dbReference type="Proteomes" id="UP000014975">
    <property type="component" value="Unassembled WGS sequence"/>
</dbReference>
<feature type="signal peptide" evidence="5">
    <location>
        <begin position="1"/>
        <end position="27"/>
    </location>
</feature>
<keyword evidence="5" id="KW-0732">Signal</keyword>
<dbReference type="Gene3D" id="3.40.50.2300">
    <property type="match status" value="3"/>
</dbReference>
<feature type="chain" id="PRO_5004544376" description="histidine kinase" evidence="5">
    <location>
        <begin position="28"/>
        <end position="892"/>
    </location>
</feature>
<dbReference type="InterPro" id="IPR035965">
    <property type="entry name" value="PAS-like_dom_sf"/>
</dbReference>
<dbReference type="CDD" id="cd00156">
    <property type="entry name" value="REC"/>
    <property type="match status" value="1"/>
</dbReference>
<evidence type="ECO:0000256" key="4">
    <source>
        <dbReference type="PROSITE-ProRule" id="PRU00169"/>
    </source>
</evidence>
<dbReference type="InterPro" id="IPR000014">
    <property type="entry name" value="PAS"/>
</dbReference>
<evidence type="ECO:0000256" key="5">
    <source>
        <dbReference type="SAM" id="SignalP"/>
    </source>
</evidence>
<protein>
    <recommendedName>
        <fullName evidence="2">histidine kinase</fullName>
        <ecNumber evidence="2">2.7.13.3</ecNumber>
    </recommendedName>
</protein>
<feature type="domain" description="Histidine kinase" evidence="6">
    <location>
        <begin position="529"/>
        <end position="752"/>
    </location>
</feature>
<dbReference type="InterPro" id="IPR003594">
    <property type="entry name" value="HATPase_dom"/>
</dbReference>
<evidence type="ECO:0000259" key="8">
    <source>
        <dbReference type="PROSITE" id="PS50113"/>
    </source>
</evidence>
<dbReference type="eggNOG" id="COG3852">
    <property type="taxonomic scope" value="Bacteria"/>
</dbReference>
<dbReference type="SMART" id="SM00387">
    <property type="entry name" value="HATPase_c"/>
    <property type="match status" value="1"/>
</dbReference>
<dbReference type="AlphaFoldDB" id="S7T6W5"/>
<dbReference type="InterPro" id="IPR000700">
    <property type="entry name" value="PAS-assoc_C"/>
</dbReference>
<dbReference type="Pfam" id="PF00072">
    <property type="entry name" value="Response_reg"/>
    <property type="match status" value="1"/>
</dbReference>
<name>S7T6W5_9BACT</name>
<dbReference type="Pfam" id="PF00512">
    <property type="entry name" value="HisKA"/>
    <property type="match status" value="1"/>
</dbReference>
<gene>
    <name evidence="9" type="ORF">dsat_0648</name>
</gene>
<dbReference type="STRING" id="1121439.dsat_0648"/>
<dbReference type="Gene3D" id="3.30.450.20">
    <property type="entry name" value="PAS domain"/>
    <property type="match status" value="1"/>
</dbReference>
<dbReference type="Gene3D" id="3.30.565.10">
    <property type="entry name" value="Histidine kinase-like ATPase, C-terminal domain"/>
    <property type="match status" value="1"/>
</dbReference>
<dbReference type="InterPro" id="IPR013656">
    <property type="entry name" value="PAS_4"/>
</dbReference>
<dbReference type="InterPro" id="IPR036097">
    <property type="entry name" value="HisK_dim/P_sf"/>
</dbReference>
<dbReference type="PROSITE" id="PS50113">
    <property type="entry name" value="PAC"/>
    <property type="match status" value="1"/>
</dbReference>
<dbReference type="Pfam" id="PF08448">
    <property type="entry name" value="PAS_4"/>
    <property type="match status" value="1"/>
</dbReference>
<dbReference type="InterPro" id="IPR004358">
    <property type="entry name" value="Sig_transdc_His_kin-like_C"/>
</dbReference>
<dbReference type="InterPro" id="IPR003661">
    <property type="entry name" value="HisK_dim/P_dom"/>
</dbReference>
<dbReference type="SUPFAM" id="SSF52172">
    <property type="entry name" value="CheY-like"/>
    <property type="match status" value="1"/>
</dbReference>
<dbReference type="InterPro" id="IPR005467">
    <property type="entry name" value="His_kinase_dom"/>
</dbReference>
<dbReference type="PROSITE" id="PS50109">
    <property type="entry name" value="HIS_KIN"/>
    <property type="match status" value="1"/>
</dbReference>
<dbReference type="PANTHER" id="PTHR43065:SF42">
    <property type="entry name" value="TWO-COMPONENT SENSOR PPRA"/>
    <property type="match status" value="1"/>
</dbReference>
<dbReference type="CDD" id="cd00130">
    <property type="entry name" value="PAS"/>
    <property type="match status" value="1"/>
</dbReference>
<organism evidence="9 10">
    <name type="scientific">Alkalidesulfovibrio alkalitolerans DSM 16529</name>
    <dbReference type="NCBI Taxonomy" id="1121439"/>
    <lineage>
        <taxon>Bacteria</taxon>
        <taxon>Pseudomonadati</taxon>
        <taxon>Thermodesulfobacteriota</taxon>
        <taxon>Desulfovibrionia</taxon>
        <taxon>Desulfovibrionales</taxon>
        <taxon>Desulfovibrionaceae</taxon>
        <taxon>Alkalidesulfovibrio</taxon>
    </lineage>
</organism>
<dbReference type="SUPFAM" id="SSF47384">
    <property type="entry name" value="Homodimeric domain of signal transducing histidine kinase"/>
    <property type="match status" value="1"/>
</dbReference>
<dbReference type="InterPro" id="IPR011006">
    <property type="entry name" value="CheY-like_superfamily"/>
</dbReference>
<dbReference type="SMART" id="SM00388">
    <property type="entry name" value="HisKA"/>
    <property type="match status" value="1"/>
</dbReference>
<feature type="modified residue" description="4-aspartylphosphate" evidence="4">
    <location>
        <position position="821"/>
    </location>
</feature>
<evidence type="ECO:0000256" key="1">
    <source>
        <dbReference type="ARBA" id="ARBA00000085"/>
    </source>
</evidence>
<comment type="catalytic activity">
    <reaction evidence="1">
        <text>ATP + protein L-histidine = ADP + protein N-phospho-L-histidine.</text>
        <dbReference type="EC" id="2.7.13.3"/>
    </reaction>
</comment>
<dbReference type="CDD" id="cd00082">
    <property type="entry name" value="HisKA"/>
    <property type="match status" value="1"/>
</dbReference>
<keyword evidence="9" id="KW-0808">Transferase</keyword>
<feature type="domain" description="Response regulatory" evidence="7">
    <location>
        <begin position="771"/>
        <end position="885"/>
    </location>
</feature>
<dbReference type="PANTHER" id="PTHR43065">
    <property type="entry name" value="SENSOR HISTIDINE KINASE"/>
    <property type="match status" value="1"/>
</dbReference>
<proteinExistence type="predicted"/>
<dbReference type="GO" id="GO:0000155">
    <property type="term" value="F:phosphorelay sensor kinase activity"/>
    <property type="evidence" value="ECO:0007669"/>
    <property type="project" value="InterPro"/>
</dbReference>
<dbReference type="SUPFAM" id="SSF55874">
    <property type="entry name" value="ATPase domain of HSP90 chaperone/DNA topoisomerase II/histidine kinase"/>
    <property type="match status" value="1"/>
</dbReference>
<accession>S7T6W5</accession>
<dbReference type="Gene3D" id="1.10.287.130">
    <property type="match status" value="1"/>
</dbReference>
<evidence type="ECO:0000259" key="7">
    <source>
        <dbReference type="PROSITE" id="PS50110"/>
    </source>
</evidence>
<keyword evidence="9" id="KW-0418">Kinase</keyword>
<feature type="domain" description="PAC" evidence="8">
    <location>
        <begin position="464"/>
        <end position="516"/>
    </location>
</feature>
<dbReference type="RefSeq" id="WP_020887345.1">
    <property type="nucleotide sequence ID" value="NZ_ATHI01000027.1"/>
</dbReference>
<dbReference type="PROSITE" id="PS50110">
    <property type="entry name" value="RESPONSE_REGULATORY"/>
    <property type="match status" value="1"/>
</dbReference>
<dbReference type="PATRIC" id="fig|1121439.3.peg.2005"/>
<dbReference type="EMBL" id="ATHI01000027">
    <property type="protein sequence ID" value="EPR32296.1"/>
    <property type="molecule type" value="Genomic_DNA"/>
</dbReference>
<dbReference type="OrthoDB" id="9813024at2"/>
<evidence type="ECO:0000313" key="10">
    <source>
        <dbReference type="Proteomes" id="UP000014975"/>
    </source>
</evidence>
<evidence type="ECO:0000256" key="3">
    <source>
        <dbReference type="ARBA" id="ARBA00022553"/>
    </source>
</evidence>
<keyword evidence="10" id="KW-1185">Reference proteome</keyword>
<keyword evidence="3 4" id="KW-0597">Phosphoprotein</keyword>
<dbReference type="EC" id="2.7.13.3" evidence="2"/>
<comment type="caution">
    <text evidence="9">The sequence shown here is derived from an EMBL/GenBank/DDBJ whole genome shotgun (WGS) entry which is preliminary data.</text>
</comment>
<sequence>MASVRFFRFCLALALAWAAMWAVPSVARESAVQGPDAPKHQVLFLNSYHNGYSWSDDILAGARRTLRDSTYAIDLQLEYVDAKKHPGRENMALLARLMASKFAQTRFEVVIVSDNDAYDFMREYGTKLFPGVPTVFCGVNDFKPEEIVGLPMTGLVENPDIEANLRLAALLHPDRRRMVVIADESVTSRAIVAQFRQAAPRFAARFDYEYHNVESPAELVALAQATGDNDVVFYVPIYLEEEGYTYSAEEVLRMLSTHTNAPIYSGWEFLLGHGMVGGKLLSGERHGAAAAYMALDILDGAKVHDIPVEHAPQDENVFDWPVVKRFLIPMSSLPEGSRFINQPAPFYELQKPIFWTIIASLVIMSAILVQLILTNAKRRRAEEQVKEQLNFMQLLLDTIPQLVYWKDAKGRYMGANKSFADFFGLGDPRKVIGLTNHDLMHIDDHARRGDDADQEVLVSGTGMTRMIWELSRPDGQAATLDITKVPLSDHKGQVVGVLSTAEDITSKVSLERQLLQSQKMEALGTFVSGIAHDFNNILTTVINSAELALLDLPKDAEAFQDIQRALRAAQRGSRLVMQMHTYSRPSREGFKAVDIALAVREALGLLRVSLPGNIKVVERIEPGPSTTMANPTQINQVVMNLCTNAFQAMRETGGVLTVGLSRRAIDTPPPGAPDLAPGTYLLLAVEDTGPGIPEVIRDKIFDPFFTTKDKGEGTGLGLAVVQGIAKAHKGRVVLAPAQGAGARFELWLPCSECAPAAEVDQVSAPREGSERILFVEDNPDQLVAVPRALSRLGYQVTPARGALEALDALASGERFDAVVTDYDMPEVDGVEFARSLAQIAPGLPVVMVSGRRGAIEAAQRAPGIGRVLMKPYSVGELSRALGDMLDDFSNGR</sequence>
<dbReference type="NCBIfam" id="TIGR00229">
    <property type="entry name" value="sensory_box"/>
    <property type="match status" value="1"/>
</dbReference>
<dbReference type="SUPFAM" id="SSF55785">
    <property type="entry name" value="PYP-like sensor domain (PAS domain)"/>
    <property type="match status" value="1"/>
</dbReference>
<evidence type="ECO:0000313" key="9">
    <source>
        <dbReference type="EMBL" id="EPR32296.1"/>
    </source>
</evidence>